<dbReference type="InterPro" id="IPR036291">
    <property type="entry name" value="NAD(P)-bd_dom_sf"/>
</dbReference>
<proteinExistence type="inferred from homology"/>
<keyword evidence="6" id="KW-1185">Reference proteome</keyword>
<dbReference type="Gene3D" id="3.40.50.720">
    <property type="entry name" value="NAD(P)-binding Rossmann-like Domain"/>
    <property type="match status" value="1"/>
</dbReference>
<keyword evidence="3" id="KW-0560">Oxidoreductase</keyword>
<gene>
    <name evidence="5" type="ORF">CCUS01_11570</name>
</gene>
<dbReference type="InterPro" id="IPR051609">
    <property type="entry name" value="NmrA/Isoflavone_reductase-like"/>
</dbReference>
<dbReference type="GO" id="GO:0016491">
    <property type="term" value="F:oxidoreductase activity"/>
    <property type="evidence" value="ECO:0007669"/>
    <property type="project" value="UniProtKB-KW"/>
</dbReference>
<organism evidence="5 6">
    <name type="scientific">Colletotrichum cuscutae</name>
    <dbReference type="NCBI Taxonomy" id="1209917"/>
    <lineage>
        <taxon>Eukaryota</taxon>
        <taxon>Fungi</taxon>
        <taxon>Dikarya</taxon>
        <taxon>Ascomycota</taxon>
        <taxon>Pezizomycotina</taxon>
        <taxon>Sordariomycetes</taxon>
        <taxon>Hypocreomycetidae</taxon>
        <taxon>Glomerellales</taxon>
        <taxon>Glomerellaceae</taxon>
        <taxon>Colletotrichum</taxon>
        <taxon>Colletotrichum acutatum species complex</taxon>
    </lineage>
</organism>
<evidence type="ECO:0000256" key="1">
    <source>
        <dbReference type="ARBA" id="ARBA00005725"/>
    </source>
</evidence>
<evidence type="ECO:0000313" key="6">
    <source>
        <dbReference type="Proteomes" id="UP001239213"/>
    </source>
</evidence>
<accession>A0AAI9U176</accession>
<evidence type="ECO:0000256" key="2">
    <source>
        <dbReference type="ARBA" id="ARBA00022857"/>
    </source>
</evidence>
<dbReference type="PANTHER" id="PTHR47706">
    <property type="entry name" value="NMRA-LIKE FAMILY PROTEIN"/>
    <property type="match status" value="1"/>
</dbReference>
<dbReference type="EMBL" id="MPDP01000307">
    <property type="protein sequence ID" value="KAK1448472.1"/>
    <property type="molecule type" value="Genomic_DNA"/>
</dbReference>
<reference evidence="5" key="1">
    <citation type="submission" date="2016-11" db="EMBL/GenBank/DDBJ databases">
        <title>The genome sequence of Colletotrichum cuscutae.</title>
        <authorList>
            <person name="Baroncelli R."/>
        </authorList>
    </citation>
    <scope>NUCLEOTIDE SEQUENCE</scope>
    <source>
        <strain evidence="5">IMI 304802</strain>
    </source>
</reference>
<dbReference type="AlphaFoldDB" id="A0AAI9U176"/>
<comment type="caution">
    <text evidence="5">The sequence shown here is derived from an EMBL/GenBank/DDBJ whole genome shotgun (WGS) entry which is preliminary data.</text>
</comment>
<feature type="domain" description="NmrA-like" evidence="4">
    <location>
        <begin position="3"/>
        <end position="95"/>
    </location>
</feature>
<dbReference type="PANTHER" id="PTHR47706:SF4">
    <property type="entry name" value="NMRA-LIKE DOMAIN-CONTAINING PROTEIN"/>
    <property type="match status" value="1"/>
</dbReference>
<name>A0AAI9U176_9PEZI</name>
<sequence>MVRVAIAGASGKLALEVIDKLAATGKHEILGLVRKGVRYIQTSYQDEKELVEILDSVETVLSFIVAHTDPNAETAKRLIDASIKAEVKRFAPSEWATLFQPGAFMNYLGYPHQTTKYYQIDYATFIDFEKATAFILEGSESAEMSITTIEDIAEVAARAVDYEGDWPVVGGITGDRVTIGELIKLGEKYRGKPFQVDRLKLEDLKAGIVKTDFAPEIDVPGVPAEQKEYFSNVVVIGATISTARGTWATTNEWNKLLPEFKPTTIEEYLQKTWGSQ</sequence>
<evidence type="ECO:0000313" key="5">
    <source>
        <dbReference type="EMBL" id="KAK1448472.1"/>
    </source>
</evidence>
<dbReference type="Pfam" id="PF05368">
    <property type="entry name" value="NmrA"/>
    <property type="match status" value="1"/>
</dbReference>
<dbReference type="SUPFAM" id="SSF51735">
    <property type="entry name" value="NAD(P)-binding Rossmann-fold domains"/>
    <property type="match status" value="1"/>
</dbReference>
<dbReference type="InterPro" id="IPR008030">
    <property type="entry name" value="NmrA-like"/>
</dbReference>
<evidence type="ECO:0000256" key="3">
    <source>
        <dbReference type="ARBA" id="ARBA00023002"/>
    </source>
</evidence>
<protein>
    <recommendedName>
        <fullName evidence="4">NmrA-like domain-containing protein</fullName>
    </recommendedName>
</protein>
<evidence type="ECO:0000259" key="4">
    <source>
        <dbReference type="Pfam" id="PF05368"/>
    </source>
</evidence>
<keyword evidence="2" id="KW-0521">NADP</keyword>
<comment type="similarity">
    <text evidence="1">Belongs to the NmrA-type oxidoreductase family. Isoflavone reductase subfamily.</text>
</comment>
<dbReference type="Proteomes" id="UP001239213">
    <property type="component" value="Unassembled WGS sequence"/>
</dbReference>